<protein>
    <recommendedName>
        <fullName evidence="3">Phage-related protein</fullName>
    </recommendedName>
</protein>
<dbReference type="Proteomes" id="UP000001299">
    <property type="component" value="Chromosome 1"/>
</dbReference>
<proteinExistence type="predicted"/>
<dbReference type="STRING" id="515622.bpr_I2165"/>
<organism evidence="1 2">
    <name type="scientific">Butyrivibrio proteoclasticus (strain ATCC 51982 / DSM 14932 / B316)</name>
    <name type="common">Clostridium proteoclasticum</name>
    <dbReference type="NCBI Taxonomy" id="515622"/>
    <lineage>
        <taxon>Bacteria</taxon>
        <taxon>Bacillati</taxon>
        <taxon>Bacillota</taxon>
        <taxon>Clostridia</taxon>
        <taxon>Lachnospirales</taxon>
        <taxon>Lachnospiraceae</taxon>
        <taxon>Butyrivibrio</taxon>
    </lineage>
</organism>
<gene>
    <name evidence="1" type="ordered locus">bpr_I2165</name>
</gene>
<dbReference type="AlphaFoldDB" id="E0RWZ0"/>
<evidence type="ECO:0000313" key="2">
    <source>
        <dbReference type="Proteomes" id="UP000001299"/>
    </source>
</evidence>
<keyword evidence="2" id="KW-1185">Reference proteome</keyword>
<dbReference type="RefSeq" id="WP_013281551.1">
    <property type="nucleotide sequence ID" value="NC_014387.1"/>
</dbReference>
<dbReference type="KEGG" id="bpb:bpr_I2165"/>
<evidence type="ECO:0000313" key="1">
    <source>
        <dbReference type="EMBL" id="ADL34898.1"/>
    </source>
</evidence>
<name>E0RWZ0_BUTPB</name>
<dbReference type="EMBL" id="CP001810">
    <property type="protein sequence ID" value="ADL34898.1"/>
    <property type="molecule type" value="Genomic_DNA"/>
</dbReference>
<dbReference type="Pfam" id="PF05973">
    <property type="entry name" value="Gp49"/>
    <property type="match status" value="1"/>
</dbReference>
<accession>E0RWZ0</accession>
<dbReference type="InterPro" id="IPR009241">
    <property type="entry name" value="HigB-like"/>
</dbReference>
<sequence length="108" mass="12599">MDIFDYATAGGKNLITEYIDELLIAERLEIYDIRNEIRDKGLDAFEKLNTRQLRGKLWEIKSSQTRIMYVVINQDGVAFLHICKKQKGKAEKLEIDKAIRRAKREGLL</sequence>
<evidence type="ECO:0008006" key="3">
    <source>
        <dbReference type="Google" id="ProtNLM"/>
    </source>
</evidence>
<dbReference type="HOGENOM" id="CLU_122734_6_0_9"/>
<dbReference type="eggNOG" id="COG4679">
    <property type="taxonomic scope" value="Bacteria"/>
</dbReference>
<reference evidence="1 2" key="1">
    <citation type="journal article" date="2010" name="PLoS ONE">
        <title>The glycobiome of the rumen bacterium Butyrivibrio proteoclasticus B316(T) highlights adaptation to a polysaccharide-rich environment.</title>
        <authorList>
            <person name="Kelly W.J."/>
            <person name="Leahy S.C."/>
            <person name="Altermann E."/>
            <person name="Yeoman C.J."/>
            <person name="Dunne J.C."/>
            <person name="Kong Z."/>
            <person name="Pacheco D.M."/>
            <person name="Li D."/>
            <person name="Noel S.J."/>
            <person name="Moon C.D."/>
            <person name="Cookson A.L."/>
            <person name="Attwood G.T."/>
        </authorList>
    </citation>
    <scope>NUCLEOTIDE SEQUENCE [LARGE SCALE GENOMIC DNA]</scope>
    <source>
        <strain evidence="2">ATCC 51982 / DSM 14932 / B316</strain>
    </source>
</reference>